<organism evidence="6 7">
    <name type="scientific">Aspergillus oryzae (strain 3.042)</name>
    <name type="common">Yellow koji mold</name>
    <dbReference type="NCBI Taxonomy" id="1160506"/>
    <lineage>
        <taxon>Eukaryota</taxon>
        <taxon>Fungi</taxon>
        <taxon>Dikarya</taxon>
        <taxon>Ascomycota</taxon>
        <taxon>Pezizomycotina</taxon>
        <taxon>Eurotiomycetes</taxon>
        <taxon>Eurotiomycetidae</taxon>
        <taxon>Eurotiales</taxon>
        <taxon>Aspergillaceae</taxon>
        <taxon>Aspergillus</taxon>
        <taxon>Aspergillus subgen. Circumdati</taxon>
    </lineage>
</organism>
<dbReference type="PANTHER" id="PTHR23193:SF23">
    <property type="entry name" value="NUCLEAR PORE COMPLEX PROTEIN NUP153"/>
    <property type="match status" value="1"/>
</dbReference>
<feature type="domain" description="Nucleoporin Nup159/Nup146 N-terminal" evidence="5">
    <location>
        <begin position="55"/>
        <end position="259"/>
    </location>
</feature>
<proteinExistence type="predicted"/>
<dbReference type="OrthoDB" id="248320at2759"/>
<dbReference type="AlphaFoldDB" id="I8TH93"/>
<dbReference type="SUPFAM" id="SSF117289">
    <property type="entry name" value="Nucleoporin domain"/>
    <property type="match status" value="1"/>
</dbReference>
<dbReference type="Proteomes" id="UP000002812">
    <property type="component" value="Unassembled WGS sequence"/>
</dbReference>
<dbReference type="GO" id="GO:0005643">
    <property type="term" value="C:nuclear pore"/>
    <property type="evidence" value="ECO:0007669"/>
    <property type="project" value="TreeGrafter"/>
</dbReference>
<keyword evidence="3" id="KW-0539">Nucleus</keyword>
<dbReference type="GO" id="GO:0006405">
    <property type="term" value="P:RNA export from nucleus"/>
    <property type="evidence" value="ECO:0007669"/>
    <property type="project" value="TreeGrafter"/>
</dbReference>
<dbReference type="GO" id="GO:0006606">
    <property type="term" value="P:protein import into nucleus"/>
    <property type="evidence" value="ECO:0007669"/>
    <property type="project" value="TreeGrafter"/>
</dbReference>
<protein>
    <recommendedName>
        <fullName evidence="5">Nucleoporin Nup159/Nup146 N-terminal domain-containing protein</fullName>
    </recommendedName>
</protein>
<evidence type="ECO:0000256" key="4">
    <source>
        <dbReference type="SAM" id="MobiDB-lite"/>
    </source>
</evidence>
<comment type="subcellular location">
    <subcellularLocation>
        <location evidence="1">Nucleus</location>
    </subcellularLocation>
</comment>
<dbReference type="Pfam" id="PF16755">
    <property type="entry name" value="Beta-prop_NUP159_NUP214"/>
    <property type="match status" value="1"/>
</dbReference>
<dbReference type="HOGENOM" id="CLU_1149565_0_0_1"/>
<keyword evidence="2" id="KW-0813">Transport</keyword>
<comment type="caution">
    <text evidence="6">The sequence shown here is derived from an EMBL/GenBank/DDBJ whole genome shotgun (WGS) entry which is preliminary data.</text>
</comment>
<dbReference type="GO" id="GO:0008139">
    <property type="term" value="F:nuclear localization sequence binding"/>
    <property type="evidence" value="ECO:0007669"/>
    <property type="project" value="TreeGrafter"/>
</dbReference>
<evidence type="ECO:0000313" key="7">
    <source>
        <dbReference type="Proteomes" id="UP000002812"/>
    </source>
</evidence>
<dbReference type="Gene3D" id="2.130.10.10">
    <property type="entry name" value="YVTN repeat-like/Quinoprotein amine dehydrogenase"/>
    <property type="match status" value="1"/>
</dbReference>
<dbReference type="EMBL" id="AKHY01000201">
    <property type="protein sequence ID" value="EIT73410.1"/>
    <property type="molecule type" value="Genomic_DNA"/>
</dbReference>
<dbReference type="PANTHER" id="PTHR23193">
    <property type="entry name" value="NUCLEAR PORE COMPLEX PROTEIN NUP"/>
    <property type="match status" value="1"/>
</dbReference>
<dbReference type="InterPro" id="IPR015943">
    <property type="entry name" value="WD40/YVTN_repeat-like_dom_sf"/>
</dbReference>
<reference evidence="6 7" key="1">
    <citation type="journal article" date="2012" name="Eukaryot. Cell">
        <title>Draft genome sequence of Aspergillus oryzae strain 3.042.</title>
        <authorList>
            <person name="Zhao G."/>
            <person name="Yao Y."/>
            <person name="Qi W."/>
            <person name="Wang C."/>
            <person name="Hou L."/>
            <person name="Zeng B."/>
            <person name="Cao X."/>
        </authorList>
    </citation>
    <scope>NUCLEOTIDE SEQUENCE [LARGE SCALE GENOMIC DNA]</scope>
    <source>
        <strain evidence="6 7">3.042</strain>
    </source>
</reference>
<dbReference type="GO" id="GO:0017056">
    <property type="term" value="F:structural constituent of nuclear pore"/>
    <property type="evidence" value="ECO:0007669"/>
    <property type="project" value="TreeGrafter"/>
</dbReference>
<name>I8TH93_ASPO3</name>
<gene>
    <name evidence="6" type="ORF">Ao3042_10667</name>
</gene>
<evidence type="ECO:0000256" key="2">
    <source>
        <dbReference type="ARBA" id="ARBA00022448"/>
    </source>
</evidence>
<evidence type="ECO:0000256" key="3">
    <source>
        <dbReference type="ARBA" id="ARBA00023242"/>
    </source>
</evidence>
<reference evidence="7" key="2">
    <citation type="submission" date="2012-06" db="EMBL/GenBank/DDBJ databases">
        <title>Comparative genomic analyses of Aspergillus oryzae 3.042 and A. oryzae RIB40 for soy-sauce fermentation.</title>
        <authorList>
            <person name="Zhao G."/>
            <person name="Hou L."/>
            <person name="Wang C."/>
            <person name="Cao X."/>
        </authorList>
    </citation>
    <scope>NUCLEOTIDE SEQUENCE [LARGE SCALE GENOMIC DNA]</scope>
    <source>
        <strain evidence="7">3.042</strain>
    </source>
</reference>
<dbReference type="InterPro" id="IPR039462">
    <property type="entry name" value="Nup159/Nup146_N"/>
</dbReference>
<evidence type="ECO:0000259" key="5">
    <source>
        <dbReference type="Pfam" id="PF16755"/>
    </source>
</evidence>
<evidence type="ECO:0000313" key="6">
    <source>
        <dbReference type="EMBL" id="EIT73410.1"/>
    </source>
</evidence>
<dbReference type="InterPro" id="IPR026054">
    <property type="entry name" value="Nucleoporin"/>
</dbReference>
<evidence type="ECO:0000256" key="1">
    <source>
        <dbReference type="ARBA" id="ARBA00004123"/>
    </source>
</evidence>
<sequence length="268" mass="27147">MAFSFGASSPAGGNIPAELGPELPDVSAEEVGFKGVSSDSNVRLLPTPWPDNALPAPSSSLLAVAPTKGVIVGAGPDSLAVASSDAVRKAISAPTEDKAKTKPFQPQATIPLPARPTHVAFASGDDALILATENSSQLLVYETTSLTTGNAQPALSIPTNGATFRSLAPNPAPPSDEAHSSLVALITTNGELLVANLKAGNLVSGPNGNVLKTGVSSVCWSNKGKQLVAGLADGTGYQMTPDGTQKDLIPRPSDLEGNCHGNAQCHIS</sequence>
<accession>I8TH93</accession>
<feature type="region of interest" description="Disordered" evidence="4">
    <location>
        <begin position="1"/>
        <end position="23"/>
    </location>
</feature>